<evidence type="ECO:0000259" key="1">
    <source>
        <dbReference type="Pfam" id="PF04230"/>
    </source>
</evidence>
<protein>
    <recommendedName>
        <fullName evidence="1">Polysaccharide pyruvyl transferase domain-containing protein</fullName>
    </recommendedName>
</protein>
<dbReference type="InterPro" id="IPR007345">
    <property type="entry name" value="Polysacch_pyruvyl_Trfase"/>
</dbReference>
<proteinExistence type="predicted"/>
<dbReference type="PANTHER" id="PTHR36836:SF1">
    <property type="entry name" value="COLANIC ACID BIOSYNTHESIS PROTEIN WCAK"/>
    <property type="match status" value="1"/>
</dbReference>
<gene>
    <name evidence="2" type="ORF">B5M42_07600</name>
</gene>
<dbReference type="Pfam" id="PF04230">
    <property type="entry name" value="PS_pyruv_trans"/>
    <property type="match status" value="1"/>
</dbReference>
<dbReference type="OrthoDB" id="1814359at2"/>
<accession>A0A4Y8Q5B6</accession>
<organism evidence="2 3">
    <name type="scientific">Paenibacillus athensensis</name>
    <dbReference type="NCBI Taxonomy" id="1967502"/>
    <lineage>
        <taxon>Bacteria</taxon>
        <taxon>Bacillati</taxon>
        <taxon>Bacillota</taxon>
        <taxon>Bacilli</taxon>
        <taxon>Bacillales</taxon>
        <taxon>Paenibacillaceae</taxon>
        <taxon>Paenibacillus</taxon>
    </lineage>
</organism>
<dbReference type="PANTHER" id="PTHR36836">
    <property type="entry name" value="COLANIC ACID BIOSYNTHESIS PROTEIN WCAK"/>
    <property type="match status" value="1"/>
</dbReference>
<dbReference type="AlphaFoldDB" id="A0A4Y8Q5B6"/>
<sequence length="387" mass="44712">MSIRINDEERRGSMNAVKNILFINDTYDDFNLGCKATTQAMYELMEERLPQYRVSGVIKLFHTERSEIIGLLPHSEHELDEKCLQVLNQDTAFRFELDKIRQCDIVLINGEGSIYKDVVKCRYQLFLAYLAKKYLGKRVYMVNHTADLSLIQAMAKVVYVQLDGIVAREPLTKAELETAGIDHVQLGADAVFKFTDMPSQFANRLPLGFRFDDKFIIIGGSSLNHPIYEKWYGSWSREDFKELITSIRDHLGVQVMLADVGGDDFLRGYDVEEGIFYAKFTYQDYMLLASKALVHLSGRHHGSCLAAIAGCPLLGLTANTRKMEGDFQLLDWDWPVYSFYRLKEQKNEIVQSLERMIENNFDLRQQMLRHARSLYDKARLNVDILRK</sequence>
<name>A0A4Y8Q5B6_9BACL</name>
<reference evidence="2 3" key="1">
    <citation type="submission" date="2017-03" db="EMBL/GenBank/DDBJ databases">
        <title>Isolation of Levoglucosan Utilizing Bacteria.</title>
        <authorList>
            <person name="Arya A.S."/>
        </authorList>
    </citation>
    <scope>NUCLEOTIDE SEQUENCE [LARGE SCALE GENOMIC DNA]</scope>
    <source>
        <strain evidence="2 3">MEC069</strain>
    </source>
</reference>
<dbReference type="EMBL" id="MYFO01000007">
    <property type="protein sequence ID" value="TFE89310.1"/>
    <property type="molecule type" value="Genomic_DNA"/>
</dbReference>
<keyword evidence="3" id="KW-1185">Reference proteome</keyword>
<evidence type="ECO:0000313" key="3">
    <source>
        <dbReference type="Proteomes" id="UP000298246"/>
    </source>
</evidence>
<dbReference type="Proteomes" id="UP000298246">
    <property type="component" value="Unassembled WGS sequence"/>
</dbReference>
<feature type="domain" description="Polysaccharide pyruvyl transferase" evidence="1">
    <location>
        <begin position="86"/>
        <end position="316"/>
    </location>
</feature>
<evidence type="ECO:0000313" key="2">
    <source>
        <dbReference type="EMBL" id="TFE89310.1"/>
    </source>
</evidence>
<comment type="caution">
    <text evidence="2">The sequence shown here is derived from an EMBL/GenBank/DDBJ whole genome shotgun (WGS) entry which is preliminary data.</text>
</comment>